<evidence type="ECO:0000313" key="3">
    <source>
        <dbReference type="Proteomes" id="UP000634136"/>
    </source>
</evidence>
<dbReference type="PANTHER" id="PTHR48434">
    <property type="entry name" value="(RAPE) HYPOTHETICAL PROTEIN"/>
    <property type="match status" value="1"/>
</dbReference>
<feature type="compositionally biased region" description="Low complexity" evidence="1">
    <location>
        <begin position="24"/>
        <end position="34"/>
    </location>
</feature>
<dbReference type="OrthoDB" id="1735266at2759"/>
<proteinExistence type="predicted"/>
<dbReference type="AlphaFoldDB" id="A0A834U4W2"/>
<sequence length="193" mass="22134">MSKLKPKEQTKDKYGQPFSTLAAPSSSNTRPTSSLSIVQNRFMPLTYQQFVTLLAVPQTPPKKTSTSQKPTTPITPSKQECSYMKKNLNIPIVPIEPEYLRPGATPREIAQNIFPKQWHFLPKSLEKSRLYYEFILVDTDSITLTHEYGPQNPQNILYSKIKINKVLSVRQWENLFILLKLSAENSLRKPLIT</sequence>
<keyword evidence="3" id="KW-1185">Reference proteome</keyword>
<feature type="compositionally biased region" description="Low complexity" evidence="1">
    <location>
        <begin position="61"/>
        <end position="78"/>
    </location>
</feature>
<name>A0A834U4W2_9FABA</name>
<feature type="compositionally biased region" description="Basic and acidic residues" evidence="1">
    <location>
        <begin position="1"/>
        <end position="14"/>
    </location>
</feature>
<accession>A0A834U4W2</accession>
<evidence type="ECO:0000313" key="2">
    <source>
        <dbReference type="EMBL" id="KAF7831629.1"/>
    </source>
</evidence>
<dbReference type="PANTHER" id="PTHR48434:SF1">
    <property type="entry name" value="(RAPE) HYPOTHETICAL PROTEIN"/>
    <property type="match status" value="1"/>
</dbReference>
<feature type="region of interest" description="Disordered" evidence="1">
    <location>
        <begin position="1"/>
        <end position="34"/>
    </location>
</feature>
<feature type="region of interest" description="Disordered" evidence="1">
    <location>
        <begin position="58"/>
        <end position="78"/>
    </location>
</feature>
<evidence type="ECO:0000256" key="1">
    <source>
        <dbReference type="SAM" id="MobiDB-lite"/>
    </source>
</evidence>
<reference evidence="2" key="1">
    <citation type="submission" date="2020-09" db="EMBL/GenBank/DDBJ databases">
        <title>Genome-Enabled Discovery of Anthraquinone Biosynthesis in Senna tora.</title>
        <authorList>
            <person name="Kang S.-H."/>
            <person name="Pandey R.P."/>
            <person name="Lee C.-M."/>
            <person name="Sim J.-S."/>
            <person name="Jeong J.-T."/>
            <person name="Choi B.-S."/>
            <person name="Jung M."/>
            <person name="Ginzburg D."/>
            <person name="Zhao K."/>
            <person name="Won S.Y."/>
            <person name="Oh T.-J."/>
            <person name="Yu Y."/>
            <person name="Kim N.-H."/>
            <person name="Lee O.R."/>
            <person name="Lee T.-H."/>
            <person name="Bashyal P."/>
            <person name="Kim T.-S."/>
            <person name="Lee W.-H."/>
            <person name="Kawkins C."/>
            <person name="Kim C.-K."/>
            <person name="Kim J.S."/>
            <person name="Ahn B.O."/>
            <person name="Rhee S.Y."/>
            <person name="Sohng J.K."/>
        </authorList>
    </citation>
    <scope>NUCLEOTIDE SEQUENCE</scope>
    <source>
        <tissue evidence="2">Leaf</tissue>
    </source>
</reference>
<protein>
    <submittedName>
        <fullName evidence="2">Enzymatic polyprotein</fullName>
    </submittedName>
</protein>
<dbReference type="EMBL" id="JAAIUW010000005">
    <property type="protein sequence ID" value="KAF7831629.1"/>
    <property type="molecule type" value="Genomic_DNA"/>
</dbReference>
<gene>
    <name evidence="2" type="ORF">G2W53_013962</name>
</gene>
<organism evidence="2 3">
    <name type="scientific">Senna tora</name>
    <dbReference type="NCBI Taxonomy" id="362788"/>
    <lineage>
        <taxon>Eukaryota</taxon>
        <taxon>Viridiplantae</taxon>
        <taxon>Streptophyta</taxon>
        <taxon>Embryophyta</taxon>
        <taxon>Tracheophyta</taxon>
        <taxon>Spermatophyta</taxon>
        <taxon>Magnoliopsida</taxon>
        <taxon>eudicotyledons</taxon>
        <taxon>Gunneridae</taxon>
        <taxon>Pentapetalae</taxon>
        <taxon>rosids</taxon>
        <taxon>fabids</taxon>
        <taxon>Fabales</taxon>
        <taxon>Fabaceae</taxon>
        <taxon>Caesalpinioideae</taxon>
        <taxon>Cassia clade</taxon>
        <taxon>Senna</taxon>
    </lineage>
</organism>
<comment type="caution">
    <text evidence="2">The sequence shown here is derived from an EMBL/GenBank/DDBJ whole genome shotgun (WGS) entry which is preliminary data.</text>
</comment>
<dbReference type="Proteomes" id="UP000634136">
    <property type="component" value="Unassembled WGS sequence"/>
</dbReference>